<evidence type="ECO:0000256" key="3">
    <source>
        <dbReference type="SAM" id="SignalP"/>
    </source>
</evidence>
<organism evidence="5 6">
    <name type="scientific">Hydrogenophaga electricum</name>
    <dbReference type="NCBI Taxonomy" id="1230953"/>
    <lineage>
        <taxon>Bacteria</taxon>
        <taxon>Pseudomonadati</taxon>
        <taxon>Pseudomonadota</taxon>
        <taxon>Betaproteobacteria</taxon>
        <taxon>Burkholderiales</taxon>
        <taxon>Comamonadaceae</taxon>
        <taxon>Hydrogenophaga</taxon>
    </lineage>
</organism>
<evidence type="ECO:0000313" key="5">
    <source>
        <dbReference type="EMBL" id="GLS16718.1"/>
    </source>
</evidence>
<dbReference type="CDD" id="cd14659">
    <property type="entry name" value="Imelysin-like_IPPA"/>
    <property type="match status" value="1"/>
</dbReference>
<sequence length="360" mass="38612">MNPLPSAPSFRARAVRAPWLGALLATAALTAQAQVAMPYYTAEQALQGLYGRHEQPRAQAFHAEATRLVQTAQAHCAQSAPLSALRTQWQQTLLAWQALATPAIGPVVARRSQRQIDFWPPRPALLKKALDRAPQSLADLERVGSPAKGFPALEQLLWAAPPDAPLPAATCAYATLVAQGIEAEAAALQTAFEARADKDWSDSAEDTGAAFAEWINQWLGGLERLRWAYIEKPLRSANGRAPGFARSTREADVADWQAQWQSLRAQARLAPGQYATPPAPGEALVPIEALLMGKGQLALAQRWAQALDKVDAGFAALSPQTPPQALLALAQQMKAVTVLYQNEVASALDVPLGFSDADGD</sequence>
<comment type="subcellular location">
    <subcellularLocation>
        <location evidence="1">Cell envelope</location>
    </subcellularLocation>
</comment>
<dbReference type="InterPro" id="IPR034984">
    <property type="entry name" value="Imelysin-like_IPPA"/>
</dbReference>
<reference evidence="6" key="1">
    <citation type="journal article" date="2019" name="Int. J. Syst. Evol. Microbiol.">
        <title>The Global Catalogue of Microorganisms (GCM) 10K type strain sequencing project: providing services to taxonomists for standard genome sequencing and annotation.</title>
        <authorList>
            <consortium name="The Broad Institute Genomics Platform"/>
            <consortium name="The Broad Institute Genome Sequencing Center for Infectious Disease"/>
            <person name="Wu L."/>
            <person name="Ma J."/>
        </authorList>
    </citation>
    <scope>NUCLEOTIDE SEQUENCE [LARGE SCALE GENOMIC DNA]</scope>
    <source>
        <strain evidence="6">NBRC 109341</strain>
    </source>
</reference>
<dbReference type="Pfam" id="PF09375">
    <property type="entry name" value="Peptidase_M75"/>
    <property type="match status" value="1"/>
</dbReference>
<dbReference type="InterPro" id="IPR038352">
    <property type="entry name" value="Imelysin_sf"/>
</dbReference>
<dbReference type="EMBL" id="BSPB01000076">
    <property type="protein sequence ID" value="GLS16718.1"/>
    <property type="molecule type" value="Genomic_DNA"/>
</dbReference>
<accession>A0ABQ6CAN2</accession>
<feature type="domain" description="Imelysin-like" evidence="4">
    <location>
        <begin position="55"/>
        <end position="342"/>
    </location>
</feature>
<keyword evidence="2 3" id="KW-0732">Signal</keyword>
<name>A0ABQ6CAN2_9BURK</name>
<evidence type="ECO:0000256" key="2">
    <source>
        <dbReference type="ARBA" id="ARBA00022729"/>
    </source>
</evidence>
<gene>
    <name evidence="5" type="ORF">GCM10007935_41620</name>
</gene>
<keyword evidence="6" id="KW-1185">Reference proteome</keyword>
<dbReference type="RefSeq" id="WP_234264281.1">
    <property type="nucleotide sequence ID" value="NZ_BSPB01000076.1"/>
</dbReference>
<protein>
    <recommendedName>
        <fullName evidence="4">Imelysin-like domain-containing protein</fullName>
    </recommendedName>
</protein>
<comment type="caution">
    <text evidence="5">The sequence shown here is derived from an EMBL/GenBank/DDBJ whole genome shotgun (WGS) entry which is preliminary data.</text>
</comment>
<evidence type="ECO:0000259" key="4">
    <source>
        <dbReference type="Pfam" id="PF09375"/>
    </source>
</evidence>
<proteinExistence type="predicted"/>
<dbReference type="InterPro" id="IPR018976">
    <property type="entry name" value="Imelysin-like"/>
</dbReference>
<dbReference type="Proteomes" id="UP001156903">
    <property type="component" value="Unassembled WGS sequence"/>
</dbReference>
<evidence type="ECO:0000313" key="6">
    <source>
        <dbReference type="Proteomes" id="UP001156903"/>
    </source>
</evidence>
<dbReference type="Gene3D" id="1.20.1420.20">
    <property type="entry name" value="M75 peptidase, HXXE motif"/>
    <property type="match status" value="1"/>
</dbReference>
<feature type="signal peptide" evidence="3">
    <location>
        <begin position="1"/>
        <end position="33"/>
    </location>
</feature>
<evidence type="ECO:0000256" key="1">
    <source>
        <dbReference type="ARBA" id="ARBA00004196"/>
    </source>
</evidence>
<feature type="chain" id="PRO_5045867285" description="Imelysin-like domain-containing protein" evidence="3">
    <location>
        <begin position="34"/>
        <end position="360"/>
    </location>
</feature>